<evidence type="ECO:0000313" key="2">
    <source>
        <dbReference type="Proteomes" id="UP000807825"/>
    </source>
</evidence>
<proteinExistence type="predicted"/>
<organism evidence="1 2">
    <name type="scientific">Desulfomonile tiedjei</name>
    <dbReference type="NCBI Taxonomy" id="2358"/>
    <lineage>
        <taxon>Bacteria</taxon>
        <taxon>Pseudomonadati</taxon>
        <taxon>Thermodesulfobacteriota</taxon>
        <taxon>Desulfomonilia</taxon>
        <taxon>Desulfomonilales</taxon>
        <taxon>Desulfomonilaceae</taxon>
        <taxon>Desulfomonile</taxon>
    </lineage>
</organism>
<sequence length="45" mass="4967">MVSCDMRSRRSVEMDSSLVSGTILEMGAIELDDDQELEIMISIGC</sequence>
<accession>A0A9D6Z4Q2</accession>
<protein>
    <submittedName>
        <fullName evidence="1">Uncharacterized protein</fullName>
    </submittedName>
</protein>
<dbReference type="EMBL" id="JACRDE010000442">
    <property type="protein sequence ID" value="MBI5251175.1"/>
    <property type="molecule type" value="Genomic_DNA"/>
</dbReference>
<evidence type="ECO:0000313" key="1">
    <source>
        <dbReference type="EMBL" id="MBI5251175.1"/>
    </source>
</evidence>
<name>A0A9D6Z4Q2_9BACT</name>
<dbReference type="AlphaFoldDB" id="A0A9D6Z4Q2"/>
<dbReference type="Proteomes" id="UP000807825">
    <property type="component" value="Unassembled WGS sequence"/>
</dbReference>
<gene>
    <name evidence="1" type="ORF">HY912_16930</name>
</gene>
<comment type="caution">
    <text evidence="1">The sequence shown here is derived from an EMBL/GenBank/DDBJ whole genome shotgun (WGS) entry which is preliminary data.</text>
</comment>
<reference evidence="1" key="1">
    <citation type="submission" date="2020-07" db="EMBL/GenBank/DDBJ databases">
        <title>Huge and variable diversity of episymbiotic CPR bacteria and DPANN archaea in groundwater ecosystems.</title>
        <authorList>
            <person name="He C.Y."/>
            <person name="Keren R."/>
            <person name="Whittaker M."/>
            <person name="Farag I.F."/>
            <person name="Doudna J."/>
            <person name="Cate J.H.D."/>
            <person name="Banfield J.F."/>
        </authorList>
    </citation>
    <scope>NUCLEOTIDE SEQUENCE</scope>
    <source>
        <strain evidence="1">NC_groundwater_1664_Pr3_B-0.1um_52_9</strain>
    </source>
</reference>